<dbReference type="Proteomes" id="UP001146351">
    <property type="component" value="Unassembled WGS sequence"/>
</dbReference>
<sequence length="193" mass="22480">MNRAQPQSDGGNPSPVVIRQILASQNETEKQRYPNVFYIGGTYRGQVKPPFWPVVVGLSDAGRRYLPDRIIDDAIPFWREYMLAGALLPEGWGSHQATWDAFLSTELHKYLRLGRPWPFPDHEAMRHPSVRMRDLSDDPEDQMYLWDDDGVLVDWTQMTIYDFMVVSDALDDREILCRQLRDSREQSRRGPQN</sequence>
<evidence type="ECO:0000313" key="2">
    <source>
        <dbReference type="Proteomes" id="UP001146351"/>
    </source>
</evidence>
<reference evidence="1" key="2">
    <citation type="journal article" date="2023" name="IMA Fungus">
        <title>Comparative genomic study of the Penicillium genus elucidates a diverse pangenome and 15 lateral gene transfer events.</title>
        <authorList>
            <person name="Petersen C."/>
            <person name="Sorensen T."/>
            <person name="Nielsen M.R."/>
            <person name="Sondergaard T.E."/>
            <person name="Sorensen J.L."/>
            <person name="Fitzpatrick D.A."/>
            <person name="Frisvad J.C."/>
            <person name="Nielsen K.L."/>
        </authorList>
    </citation>
    <scope>NUCLEOTIDE SEQUENCE</scope>
    <source>
        <strain evidence="1">IBT 21917</strain>
    </source>
</reference>
<accession>A0A9W9IJ46</accession>
<evidence type="ECO:0000313" key="1">
    <source>
        <dbReference type="EMBL" id="KAJ5179510.1"/>
    </source>
</evidence>
<dbReference type="AlphaFoldDB" id="A0A9W9IJ46"/>
<comment type="caution">
    <text evidence="1">The sequence shown here is derived from an EMBL/GenBank/DDBJ whole genome shotgun (WGS) entry which is preliminary data.</text>
</comment>
<proteinExistence type="predicted"/>
<dbReference type="EMBL" id="JAPQKO010000002">
    <property type="protein sequence ID" value="KAJ5179510.1"/>
    <property type="molecule type" value="Genomic_DNA"/>
</dbReference>
<reference evidence="1" key="1">
    <citation type="submission" date="2022-11" db="EMBL/GenBank/DDBJ databases">
        <authorList>
            <person name="Petersen C."/>
        </authorList>
    </citation>
    <scope>NUCLEOTIDE SEQUENCE</scope>
    <source>
        <strain evidence="1">IBT 21917</strain>
    </source>
</reference>
<dbReference type="OrthoDB" id="4369965at2759"/>
<protein>
    <submittedName>
        <fullName evidence="1">Uncharacterized protein</fullName>
    </submittedName>
</protein>
<keyword evidence="2" id="KW-1185">Reference proteome</keyword>
<gene>
    <name evidence="1" type="ORF">N7492_002720</name>
</gene>
<organism evidence="1 2">
    <name type="scientific">Penicillium capsulatum</name>
    <dbReference type="NCBI Taxonomy" id="69766"/>
    <lineage>
        <taxon>Eukaryota</taxon>
        <taxon>Fungi</taxon>
        <taxon>Dikarya</taxon>
        <taxon>Ascomycota</taxon>
        <taxon>Pezizomycotina</taxon>
        <taxon>Eurotiomycetes</taxon>
        <taxon>Eurotiomycetidae</taxon>
        <taxon>Eurotiales</taxon>
        <taxon>Aspergillaceae</taxon>
        <taxon>Penicillium</taxon>
    </lineage>
</organism>
<name>A0A9W9IJ46_9EURO</name>